<dbReference type="PANTHER" id="PTHR41913:SF1">
    <property type="entry name" value="DUF1684 DOMAIN-CONTAINING PROTEIN"/>
    <property type="match status" value="1"/>
</dbReference>
<dbReference type="Proteomes" id="UP001499933">
    <property type="component" value="Unassembled WGS sequence"/>
</dbReference>
<proteinExistence type="predicted"/>
<dbReference type="InterPro" id="IPR012467">
    <property type="entry name" value="DUF1684"/>
</dbReference>
<comment type="caution">
    <text evidence="1">The sequence shown here is derived from an EMBL/GenBank/DDBJ whole genome shotgun (WGS) entry which is preliminary data.</text>
</comment>
<gene>
    <name evidence="1" type="ORF">GCM10009776_33270</name>
</gene>
<organism evidence="1 2">
    <name type="scientific">Microbacterium deminutum</name>
    <dbReference type="NCBI Taxonomy" id="344164"/>
    <lineage>
        <taxon>Bacteria</taxon>
        <taxon>Bacillati</taxon>
        <taxon>Actinomycetota</taxon>
        <taxon>Actinomycetes</taxon>
        <taxon>Micrococcales</taxon>
        <taxon>Microbacteriaceae</taxon>
        <taxon>Microbacterium</taxon>
    </lineage>
</organism>
<sequence length="246" mass="26918">MVSMQAPEAHTTWIQARRRAVTAPQGALSLVLTHWEPPGAPAAADAIARAGQPLDATITRLERTDIHSGAHQQGYRVWDPGSPALRAFDEIEYYDFDPAWVIPGRFEWMGDARVVPFEHAKDDGALRSLPASGDLVFTFDGTEYRMSAFDTDNGRVAKLQLVFGDPTNGVETYGAGRFLFLDHPAAASGMTVGDSIPITIDFNRAIVPPCGFSNHMNCPLPPPQNRLPFAVRAGEKIVRFRNGFSL</sequence>
<dbReference type="EMBL" id="BAAAOG010000009">
    <property type="protein sequence ID" value="GAA1967585.1"/>
    <property type="molecule type" value="Genomic_DNA"/>
</dbReference>
<protein>
    <submittedName>
        <fullName evidence="1">DUF1684 domain-containing protein</fullName>
    </submittedName>
</protein>
<reference evidence="1 2" key="1">
    <citation type="journal article" date="2019" name="Int. J. Syst. Evol. Microbiol.">
        <title>The Global Catalogue of Microorganisms (GCM) 10K type strain sequencing project: providing services to taxonomists for standard genome sequencing and annotation.</title>
        <authorList>
            <consortium name="The Broad Institute Genomics Platform"/>
            <consortium name="The Broad Institute Genome Sequencing Center for Infectious Disease"/>
            <person name="Wu L."/>
            <person name="Ma J."/>
        </authorList>
    </citation>
    <scope>NUCLEOTIDE SEQUENCE [LARGE SCALE GENOMIC DNA]</scope>
    <source>
        <strain evidence="1 2">JCM 14901</strain>
    </source>
</reference>
<keyword evidence="2" id="KW-1185">Reference proteome</keyword>
<name>A0ABN2RED8_9MICO</name>
<dbReference type="Pfam" id="PF07920">
    <property type="entry name" value="DUF1684"/>
    <property type="match status" value="1"/>
</dbReference>
<dbReference type="RefSeq" id="WP_344096788.1">
    <property type="nucleotide sequence ID" value="NZ_BAAAOG010000009.1"/>
</dbReference>
<accession>A0ABN2RED8</accession>
<evidence type="ECO:0000313" key="1">
    <source>
        <dbReference type="EMBL" id="GAA1967585.1"/>
    </source>
</evidence>
<dbReference type="PANTHER" id="PTHR41913">
    <property type="entry name" value="DUF1684 DOMAIN-CONTAINING PROTEIN"/>
    <property type="match status" value="1"/>
</dbReference>
<evidence type="ECO:0000313" key="2">
    <source>
        <dbReference type="Proteomes" id="UP001499933"/>
    </source>
</evidence>